<protein>
    <recommendedName>
        <fullName evidence="2">DUF222 domain-containing protein</fullName>
    </recommendedName>
</protein>
<dbReference type="InterPro" id="IPR003870">
    <property type="entry name" value="DUF222"/>
</dbReference>
<dbReference type="STRING" id="743718.Isova_1306"/>
<dbReference type="InterPro" id="IPR003615">
    <property type="entry name" value="HNH_nuc"/>
</dbReference>
<feature type="region of interest" description="Disordered" evidence="1">
    <location>
        <begin position="473"/>
        <end position="528"/>
    </location>
</feature>
<sequence>MIEHMFEWSDAAHGGSHPARVSRARTGGPGAARAPVVPGPPAPSPVEAVLGSAVERELARMVDEVFVPDVAWFANGDRARAAVEPAASLAAELDAALPGPGLASRLVALEPADLDDHTLVEVLAAWERVAAWAQAGSARALAELLERTRGSAEHEFTVDGVAARLGMTRHAAAQLVTVAHGTAGLPEVADALATGRIDRRKAETLIATGRLPDDRRRAAVREVLPEAERLTVPQLRERLRRAEIRIDPDGAERRHHAARSERFVRLEPVDDAMAYLTAYLPADDAARVLAAVEQVAVPMHRTPGETRRLDACRADALVGLVTGDLTPTGSVHGSATGPATGRRPGVQVTVAASTLLGADDLPGLLAGHGPVPAAVARALAADPDATWRRILTDPATGVLTDLSSRSYRPSPALRAAVIARDITCTFPGCRVPAWRTDLDHLDPFDPDRDAPQTHGDNLHALCRTHHRAKTLGGWHVTHDPATGTTRWTAPTGHQHDRPPTIADPAHRPPREEGPPGSTAEQQTGPPPF</sequence>
<keyword evidence="4" id="KW-1185">Reference proteome</keyword>
<dbReference type="Proteomes" id="UP000009236">
    <property type="component" value="Chromosome"/>
</dbReference>
<feature type="domain" description="DUF222" evidence="2">
    <location>
        <begin position="134"/>
        <end position="421"/>
    </location>
</feature>
<feature type="compositionally biased region" description="Basic and acidic residues" evidence="1">
    <location>
        <begin position="493"/>
        <end position="513"/>
    </location>
</feature>
<feature type="region of interest" description="Disordered" evidence="1">
    <location>
        <begin position="8"/>
        <end position="42"/>
    </location>
</feature>
<dbReference type="AlphaFoldDB" id="F6FSK7"/>
<evidence type="ECO:0000313" key="3">
    <source>
        <dbReference type="EMBL" id="AEG44074.1"/>
    </source>
</evidence>
<dbReference type="Pfam" id="PF02720">
    <property type="entry name" value="DUF222"/>
    <property type="match status" value="1"/>
</dbReference>
<dbReference type="eggNOG" id="COG1403">
    <property type="taxonomic scope" value="Bacteria"/>
</dbReference>
<dbReference type="HOGENOM" id="CLU_021786_4_1_11"/>
<evidence type="ECO:0000313" key="4">
    <source>
        <dbReference type="Proteomes" id="UP000009236"/>
    </source>
</evidence>
<feature type="compositionally biased region" description="Polar residues" evidence="1">
    <location>
        <begin position="518"/>
        <end position="528"/>
    </location>
</feature>
<proteinExistence type="predicted"/>
<organism evidence="4">
    <name type="scientific">Isoptericola variabilis (strain 225)</name>
    <dbReference type="NCBI Taxonomy" id="743718"/>
    <lineage>
        <taxon>Bacteria</taxon>
        <taxon>Bacillati</taxon>
        <taxon>Actinomycetota</taxon>
        <taxon>Actinomycetes</taxon>
        <taxon>Micrococcales</taxon>
        <taxon>Promicromonosporaceae</taxon>
        <taxon>Isoptericola</taxon>
    </lineage>
</organism>
<dbReference type="CDD" id="cd00085">
    <property type="entry name" value="HNHc"/>
    <property type="match status" value="1"/>
</dbReference>
<evidence type="ECO:0000259" key="2">
    <source>
        <dbReference type="Pfam" id="PF02720"/>
    </source>
</evidence>
<evidence type="ECO:0000256" key="1">
    <source>
        <dbReference type="SAM" id="MobiDB-lite"/>
    </source>
</evidence>
<reference evidence="3 4" key="1">
    <citation type="submission" date="2011-05" db="EMBL/GenBank/DDBJ databases">
        <title>Complete sequence of Isoptericola variabilis 225.</title>
        <authorList>
            <consortium name="US DOE Joint Genome Institute"/>
            <person name="Lucas S."/>
            <person name="Han J."/>
            <person name="Lapidus A."/>
            <person name="Cheng J.-F."/>
            <person name="Goodwin L."/>
            <person name="Pitluck S."/>
            <person name="Peters L."/>
            <person name="Mikhailova N."/>
            <person name="Zeytun A."/>
            <person name="Han C."/>
            <person name="Tapia R."/>
            <person name="Land M."/>
            <person name="Hauser L."/>
            <person name="Kyrpides N."/>
            <person name="Ivanova N."/>
            <person name="Pagani I."/>
            <person name="Siebers A."/>
            <person name="Allgaier M."/>
            <person name="Thelen M."/>
            <person name="Hugenholtz P."/>
            <person name="Gladden J."/>
            <person name="Woyke T."/>
        </authorList>
    </citation>
    <scope>NUCLEOTIDE SEQUENCE [LARGE SCALE GENOMIC DNA]</scope>
    <source>
        <strain evidence="4">225</strain>
    </source>
</reference>
<dbReference type="KEGG" id="iva:Isova_1306"/>
<dbReference type="EMBL" id="CP002810">
    <property type="protein sequence ID" value="AEG44074.1"/>
    <property type="molecule type" value="Genomic_DNA"/>
</dbReference>
<gene>
    <name evidence="3" type="ordered locus">Isova_1306</name>
</gene>
<accession>F6FSK7</accession>
<name>F6FSK7_ISOV2</name>